<reference evidence="4" key="1">
    <citation type="submission" date="2012-03" db="EMBL/GenBank/DDBJ databases">
        <title>Functional metagenomics reveals considerable lignocellulase gene clusters in the gut microbiome of a wood-feeding higher termite.</title>
        <authorList>
            <person name="Liu N."/>
        </authorList>
    </citation>
    <scope>NUCLEOTIDE SEQUENCE</scope>
</reference>
<dbReference type="PANTHER" id="PTHR43432">
    <property type="entry name" value="SLR0285 PROTEIN"/>
    <property type="match status" value="1"/>
</dbReference>
<dbReference type="SUPFAM" id="SSF102114">
    <property type="entry name" value="Radical SAM enzymes"/>
    <property type="match status" value="1"/>
</dbReference>
<dbReference type="SUPFAM" id="SSF50475">
    <property type="entry name" value="FMN-binding split barrel"/>
    <property type="match status" value="1"/>
</dbReference>
<protein>
    <recommendedName>
        <fullName evidence="5">Radical SAM protein</fullName>
    </recommendedName>
</protein>
<dbReference type="PANTHER" id="PTHR43432:SF5">
    <property type="entry name" value="ELP3_MIAA_NIFB-LIKE RADICAL SAM CORE DOMAIN-CONTAINING PROTEIN"/>
    <property type="match status" value="1"/>
</dbReference>
<dbReference type="InterPro" id="IPR040086">
    <property type="entry name" value="MJ0683-like"/>
</dbReference>
<dbReference type="Gene3D" id="3.80.30.30">
    <property type="match status" value="1"/>
</dbReference>
<evidence type="ECO:0008006" key="5">
    <source>
        <dbReference type="Google" id="ProtNLM"/>
    </source>
</evidence>
<name>A0A806KCJ3_9BACT</name>
<proteinExistence type="predicted"/>
<dbReference type="GO" id="GO:0051536">
    <property type="term" value="F:iron-sulfur cluster binding"/>
    <property type="evidence" value="ECO:0007669"/>
    <property type="project" value="UniProtKB-KW"/>
</dbReference>
<evidence type="ECO:0000313" key="4">
    <source>
        <dbReference type="EMBL" id="AGS52327.1"/>
    </source>
</evidence>
<dbReference type="EMBL" id="JQ844189">
    <property type="protein sequence ID" value="AGS52327.1"/>
    <property type="molecule type" value="Genomic_DNA"/>
</dbReference>
<accession>A0A806KCJ3</accession>
<dbReference type="Gene3D" id="2.30.110.10">
    <property type="entry name" value="Electron Transport, Fmn-binding Protein, Chain A"/>
    <property type="match status" value="1"/>
</dbReference>
<evidence type="ECO:0000256" key="1">
    <source>
        <dbReference type="ARBA" id="ARBA00022723"/>
    </source>
</evidence>
<keyword evidence="3" id="KW-0411">Iron-sulfur</keyword>
<dbReference type="InterPro" id="IPR012349">
    <property type="entry name" value="Split_barrel_FMN-bd"/>
</dbReference>
<evidence type="ECO:0000256" key="3">
    <source>
        <dbReference type="ARBA" id="ARBA00023014"/>
    </source>
</evidence>
<sequence length="330" mass="38023">MVATGSMSDPYIPLPENLANIRRCLEIIDRHGCGLAIQTKSDLILRDMDLLASINEKAKCIVEITLTTFDENLCKIIEPGVCGTRRRFEVLKTLKDKGIQTIVWLCPFLPFINDTRENIRGLLDYCVEAGVYGILCFGIGMTLREGNREYYYSKLDEHFPGLKERYIEKYGLRYEITSDNNDTLMKLLHDTCDKHRIVYGNDDLFSHMYTFEGKKGSQMEFFKNYGEGRYDAIFRMDKRFQTIDMIPPRGIYLTTVSGNMFTNKMKKLPLHKAFTLMESGPVVLLTTANGGKQNIMTISWTMVMDFTPRFAFLTGPWNYSYQALKKQVNV</sequence>
<evidence type="ECO:0000256" key="2">
    <source>
        <dbReference type="ARBA" id="ARBA00023004"/>
    </source>
</evidence>
<dbReference type="GO" id="GO:0046872">
    <property type="term" value="F:metal ion binding"/>
    <property type="evidence" value="ECO:0007669"/>
    <property type="project" value="UniProtKB-KW"/>
</dbReference>
<organism evidence="4">
    <name type="scientific">uncultured bacterium contig00063</name>
    <dbReference type="NCBI Taxonomy" id="1181546"/>
    <lineage>
        <taxon>Bacteria</taxon>
        <taxon>environmental samples</taxon>
    </lineage>
</organism>
<keyword evidence="2" id="KW-0408">Iron</keyword>
<dbReference type="InterPro" id="IPR058240">
    <property type="entry name" value="rSAM_sf"/>
</dbReference>
<dbReference type="AlphaFoldDB" id="A0A806KCJ3"/>
<keyword evidence="1" id="KW-0479">Metal-binding</keyword>